<feature type="transmembrane region" description="Helical" evidence="10">
    <location>
        <begin position="254"/>
        <end position="274"/>
    </location>
</feature>
<name>A0A292IIU7_9MOLU</name>
<evidence type="ECO:0000256" key="3">
    <source>
        <dbReference type="ARBA" id="ARBA00022475"/>
    </source>
</evidence>
<accession>A0A292IIU7</accession>
<keyword evidence="6" id="KW-0653">Protein transport</keyword>
<evidence type="ECO:0000256" key="4">
    <source>
        <dbReference type="ARBA" id="ARBA00022692"/>
    </source>
</evidence>
<dbReference type="EMBL" id="HG937516">
    <property type="protein sequence ID" value="CDN40603.1"/>
    <property type="molecule type" value="Genomic_DNA"/>
</dbReference>
<feature type="transmembrane region" description="Helical" evidence="10">
    <location>
        <begin position="344"/>
        <end position="361"/>
    </location>
</feature>
<evidence type="ECO:0000256" key="9">
    <source>
        <dbReference type="ARBA" id="ARBA00024202"/>
    </source>
</evidence>
<dbReference type="AlphaFoldDB" id="A0A292IIU7"/>
<keyword evidence="3" id="KW-1003">Cell membrane</keyword>
<gene>
    <name evidence="12" type="ORF">MAMA39_04850</name>
</gene>
<dbReference type="SUPFAM" id="SSF161098">
    <property type="entry name" value="MetI-like"/>
    <property type="match status" value="1"/>
</dbReference>
<evidence type="ECO:0000313" key="12">
    <source>
        <dbReference type="EMBL" id="CDN40603.1"/>
    </source>
</evidence>
<dbReference type="InterPro" id="IPR050366">
    <property type="entry name" value="BP-dependent_transpt_permease"/>
</dbReference>
<protein>
    <recommendedName>
        <fullName evidence="11">ABC transmembrane type-1 domain-containing protein</fullName>
    </recommendedName>
</protein>
<keyword evidence="5" id="KW-0571">Peptide transport</keyword>
<evidence type="ECO:0000256" key="10">
    <source>
        <dbReference type="RuleBase" id="RU363032"/>
    </source>
</evidence>
<evidence type="ECO:0000259" key="11">
    <source>
        <dbReference type="PROSITE" id="PS50928"/>
    </source>
</evidence>
<dbReference type="GO" id="GO:0015833">
    <property type="term" value="P:peptide transport"/>
    <property type="evidence" value="ECO:0007669"/>
    <property type="project" value="UniProtKB-KW"/>
</dbReference>
<feature type="transmembrane region" description="Helical" evidence="10">
    <location>
        <begin position="220"/>
        <end position="242"/>
    </location>
</feature>
<keyword evidence="2 10" id="KW-0813">Transport</keyword>
<organism evidence="12 13">
    <name type="scientific">Mycoplasma amphoriforme A39</name>
    <dbReference type="NCBI Taxonomy" id="572419"/>
    <lineage>
        <taxon>Bacteria</taxon>
        <taxon>Bacillati</taxon>
        <taxon>Mycoplasmatota</taxon>
        <taxon>Mollicutes</taxon>
        <taxon>Mycoplasmataceae</taxon>
        <taxon>Mycoplasma</taxon>
    </lineage>
</organism>
<keyword evidence="7 10" id="KW-1133">Transmembrane helix</keyword>
<evidence type="ECO:0000256" key="5">
    <source>
        <dbReference type="ARBA" id="ARBA00022856"/>
    </source>
</evidence>
<feature type="transmembrane region" description="Helical" evidence="10">
    <location>
        <begin position="53"/>
        <end position="73"/>
    </location>
</feature>
<feature type="transmembrane region" description="Helical" evidence="10">
    <location>
        <begin position="392"/>
        <end position="413"/>
    </location>
</feature>
<dbReference type="GO" id="GO:0055085">
    <property type="term" value="P:transmembrane transport"/>
    <property type="evidence" value="ECO:0007669"/>
    <property type="project" value="InterPro"/>
</dbReference>
<evidence type="ECO:0000256" key="8">
    <source>
        <dbReference type="ARBA" id="ARBA00023136"/>
    </source>
</evidence>
<evidence type="ECO:0000256" key="2">
    <source>
        <dbReference type="ARBA" id="ARBA00022448"/>
    </source>
</evidence>
<dbReference type="CDD" id="cd06261">
    <property type="entry name" value="TM_PBP2"/>
    <property type="match status" value="1"/>
</dbReference>
<proteinExistence type="inferred from homology"/>
<keyword evidence="13" id="KW-1185">Reference proteome</keyword>
<dbReference type="Pfam" id="PF00528">
    <property type="entry name" value="BPD_transp_1"/>
    <property type="match status" value="1"/>
</dbReference>
<evidence type="ECO:0000256" key="7">
    <source>
        <dbReference type="ARBA" id="ARBA00022989"/>
    </source>
</evidence>
<keyword evidence="8 10" id="KW-0472">Membrane</keyword>
<sequence length="423" mass="47219">MTSKDFNAKYGVTEKLLEKIVLVKKTDNSLSSIAGRPKRQLVEIFKRFVKNPVVLISLIVFLLVIVLSLIIPLTSPYKEVTPVESGLQSDYFRDLPPSFQPIVTTTSNDFKTRYELYSNPNYQYHNFLKPFLERAKVERFDQLTPGRVISTFRYDAYEWFRLDSLNIAINAASRTQEITDQLVNQLAGNIKIPYTVLGSDQRGFDIWTNTWIGTWSSIRLALIVSLIATFIGVTIGAALGYHAGKWIDTVFMRLIDIFTSPPTLIWILILVSLFGYNDLALGIILVITGWPSAVGGTRLFMIIVKDNEFIIASKSIGASKLRLIYNHALPAIIGKISSQFVRSIPANILTVAGLAFLGFFTNDSSANLGQLLNTAANQIPASLTASYNFWPILLPALILLFLSISLHFIAVGIHDALDPKIIR</sequence>
<dbReference type="InterPro" id="IPR025966">
    <property type="entry name" value="OppC_N"/>
</dbReference>
<dbReference type="InterPro" id="IPR035906">
    <property type="entry name" value="MetI-like_sf"/>
</dbReference>
<dbReference type="KEGG" id="mamp:MAMA39_04850"/>
<dbReference type="PANTHER" id="PTHR43386:SF24">
    <property type="entry name" value="OLIGOPEPTIDE TRANSPORT SYSTEM PERMEASE PROTEIN AMID"/>
    <property type="match status" value="1"/>
</dbReference>
<dbReference type="Gene3D" id="1.10.3720.10">
    <property type="entry name" value="MetI-like"/>
    <property type="match status" value="1"/>
</dbReference>
<comment type="subcellular location">
    <subcellularLocation>
        <location evidence="1 10">Cell membrane</location>
        <topology evidence="1 10">Multi-pass membrane protein</topology>
    </subcellularLocation>
</comment>
<dbReference type="PROSITE" id="PS50928">
    <property type="entry name" value="ABC_TM1"/>
    <property type="match status" value="1"/>
</dbReference>
<evidence type="ECO:0000256" key="1">
    <source>
        <dbReference type="ARBA" id="ARBA00004651"/>
    </source>
</evidence>
<dbReference type="Proteomes" id="UP000261764">
    <property type="component" value="Chromosome I"/>
</dbReference>
<comment type="similarity">
    <text evidence="9">Belongs to the binding-protein-dependent transport system permease family. OppBC subfamily.</text>
</comment>
<dbReference type="GO" id="GO:0005886">
    <property type="term" value="C:plasma membrane"/>
    <property type="evidence" value="ECO:0007669"/>
    <property type="project" value="UniProtKB-SubCell"/>
</dbReference>
<dbReference type="PANTHER" id="PTHR43386">
    <property type="entry name" value="OLIGOPEPTIDE TRANSPORT SYSTEM PERMEASE PROTEIN APPC"/>
    <property type="match status" value="1"/>
</dbReference>
<dbReference type="RefSeq" id="WP_343251228.1">
    <property type="nucleotide sequence ID" value="NZ_HG937516.1"/>
</dbReference>
<feature type="transmembrane region" description="Helical" evidence="10">
    <location>
        <begin position="280"/>
        <end position="304"/>
    </location>
</feature>
<dbReference type="Pfam" id="PF12911">
    <property type="entry name" value="OppC_N"/>
    <property type="match status" value="1"/>
</dbReference>
<reference evidence="12 13" key="1">
    <citation type="journal article" date="2015" name="Clin. Infect. Dis.">
        <title>Genomic Investigations unmask Mycoplasma amphoriforme, a new respiratory pathogen.</title>
        <authorList>
            <person name="Gillespie S.H."/>
            <person name="Ling C.L."/>
            <person name="Oravcova K."/>
            <person name="Pinheiro M."/>
            <person name="Wells L."/>
            <person name="Bryant J.M."/>
            <person name="McHugh T.D."/>
            <person name="Bebear C."/>
            <person name="Webster D."/>
            <person name="Harris S.R."/>
            <person name="Seth-Smith H.M."/>
            <person name="Thomson N.R."/>
        </authorList>
    </citation>
    <scope>NUCLEOTIDE SEQUENCE [LARGE SCALE GENOMIC DNA]</scope>
    <source>
        <strain evidence="12 13">A39</strain>
    </source>
</reference>
<dbReference type="GO" id="GO:0015031">
    <property type="term" value="P:protein transport"/>
    <property type="evidence" value="ECO:0007669"/>
    <property type="project" value="UniProtKB-KW"/>
</dbReference>
<feature type="domain" description="ABC transmembrane type-1" evidence="11">
    <location>
        <begin position="214"/>
        <end position="410"/>
    </location>
</feature>
<evidence type="ECO:0000313" key="13">
    <source>
        <dbReference type="Proteomes" id="UP000261764"/>
    </source>
</evidence>
<dbReference type="InterPro" id="IPR000515">
    <property type="entry name" value="MetI-like"/>
</dbReference>
<keyword evidence="4 10" id="KW-0812">Transmembrane</keyword>
<evidence type="ECO:0000256" key="6">
    <source>
        <dbReference type="ARBA" id="ARBA00022927"/>
    </source>
</evidence>